<dbReference type="InterPro" id="IPR010439">
    <property type="entry name" value="MUN_dom"/>
</dbReference>
<dbReference type="PANTHER" id="PTHR47263">
    <property type="entry name" value="ADENYLATE CYCLASE ACTIVATION PROTEIN GIT1"/>
    <property type="match status" value="1"/>
</dbReference>
<evidence type="ECO:0000313" key="4">
    <source>
        <dbReference type="EMBL" id="KAG5459385.1"/>
    </source>
</evidence>
<reference evidence="4 5" key="1">
    <citation type="journal article" name="Sci. Rep.">
        <title>Genome-scale phylogenetic analyses confirm Olpidium as the closest living zoosporic fungus to the non-flagellated, terrestrial fungi.</title>
        <authorList>
            <person name="Chang Y."/>
            <person name="Rochon D."/>
            <person name="Sekimoto S."/>
            <person name="Wang Y."/>
            <person name="Chovatia M."/>
            <person name="Sandor L."/>
            <person name="Salamov A."/>
            <person name="Grigoriev I.V."/>
            <person name="Stajich J.E."/>
            <person name="Spatafora J.W."/>
        </authorList>
    </citation>
    <scope>NUCLEOTIDE SEQUENCE [LARGE SCALE GENOMIC DNA]</scope>
    <source>
        <strain evidence="4">S191</strain>
    </source>
</reference>
<dbReference type="OrthoDB" id="2015333at2759"/>
<name>A0A8H7ZU59_9FUNG</name>
<dbReference type="AlphaFoldDB" id="A0A8H7ZU59"/>
<dbReference type="Proteomes" id="UP000673691">
    <property type="component" value="Unassembled WGS sequence"/>
</dbReference>
<dbReference type="PROSITE" id="PS51258">
    <property type="entry name" value="MHD1"/>
    <property type="match status" value="1"/>
</dbReference>
<evidence type="ECO:0000259" key="2">
    <source>
        <dbReference type="PROSITE" id="PS51258"/>
    </source>
</evidence>
<proteinExistence type="predicted"/>
<gene>
    <name evidence="4" type="ORF">BJ554DRAFT_213</name>
</gene>
<dbReference type="Gene3D" id="1.20.58.1100">
    <property type="match status" value="1"/>
</dbReference>
<accession>A0A8H7ZU59</accession>
<dbReference type="PANTHER" id="PTHR47263:SF1">
    <property type="entry name" value="C2 DOMAIN PROTEIN (AFU_ORTHOLOGUE AFUA_7G02350)"/>
    <property type="match status" value="1"/>
</dbReference>
<dbReference type="InterPro" id="IPR000008">
    <property type="entry name" value="C2_dom"/>
</dbReference>
<comment type="caution">
    <text evidence="4">The sequence shown here is derived from an EMBL/GenBank/DDBJ whole genome shotgun (WGS) entry which is preliminary data.</text>
</comment>
<dbReference type="InterPro" id="IPR014772">
    <property type="entry name" value="Munc13_dom-2"/>
</dbReference>
<sequence length="784" mass="87509">MLQNSFTVSQDSFIFIPNNHLIKYRRLVDVCLQYDLANTGGNGDGKSSLSPQSKALLNEVAIWWRIPSEHRAVAILEATVTKAKARLLHVDEVCQAFNNVEKATKTSPTDDWPRQYCDYLAETMAAMEKLLVDELLASLDQLGNPSDGEKVGLDCYQPLATLIERVYEHPVWNDRKVGGPGAFEDRCKRKAFRARIVNGAVRELAAVRYRELSDREISLTRGEDVSRASAGSAAGNKVDALFVDVPRLNILADAINRDLQDLMKRFPVPLMRDVNIPTTLAATYVEFFGQELDNFFSVFISASDEESSLGTKDAFGLYHRVCKMDLLRQQCLYKRPDLDTPQALEEGGSGKSVDLHSWFIPHIEAWLERTEKKTPVWFQAILADVYHSSSPVDLFTFVSEELQILKQVYWPDDAQRVRIFTRFWKVIQTAIENYSETLSRLFHEDVRAQHQRPLDPNRRVKWFKKNATADRRQEEPGTVVGDLFPREAYVKVNNLEAARARLDELYNRLDAGCVAGAGDWLSKMGVISSGAGNEREVQGERGYTIKVVHAENLKACDRNGLSDPYVILKMGPEPRRQEFSSLPALSTRAFSTDEETFEVSFAACAILHIAVYDRDTFTTDDDCGSSTVTLDAADFLDMLPQETLTRPLKKYASRNPALLPSSAARSQSAASPSPSSAGLFAPKGFAISDADCDEALHPLLDFLDGNLATLHESLHPALALNVITGLWRELVGALAARVELLLAETKISRRVDPAEVFLVGKSVEVICMLKLYFHADGEGVPINV</sequence>
<dbReference type="PROSITE" id="PS50004">
    <property type="entry name" value="C2"/>
    <property type="match status" value="1"/>
</dbReference>
<dbReference type="InterPro" id="IPR014770">
    <property type="entry name" value="Munc13_1"/>
</dbReference>
<feature type="non-terminal residue" evidence="4">
    <location>
        <position position="784"/>
    </location>
</feature>
<dbReference type="Pfam" id="PF00168">
    <property type="entry name" value="C2"/>
    <property type="match status" value="1"/>
</dbReference>
<dbReference type="InterPro" id="IPR035892">
    <property type="entry name" value="C2_domain_sf"/>
</dbReference>
<dbReference type="Pfam" id="PF06292">
    <property type="entry name" value="MUN"/>
    <property type="match status" value="1"/>
</dbReference>
<feature type="domain" description="MHD1" evidence="2">
    <location>
        <begin position="324"/>
        <end position="438"/>
    </location>
</feature>
<feature type="domain" description="C2" evidence="1">
    <location>
        <begin position="523"/>
        <end position="648"/>
    </location>
</feature>
<keyword evidence="5" id="KW-1185">Reference proteome</keyword>
<organism evidence="4 5">
    <name type="scientific">Olpidium bornovanus</name>
    <dbReference type="NCBI Taxonomy" id="278681"/>
    <lineage>
        <taxon>Eukaryota</taxon>
        <taxon>Fungi</taxon>
        <taxon>Fungi incertae sedis</taxon>
        <taxon>Olpidiomycota</taxon>
        <taxon>Olpidiomycotina</taxon>
        <taxon>Olpidiomycetes</taxon>
        <taxon>Olpidiales</taxon>
        <taxon>Olpidiaceae</taxon>
        <taxon>Olpidium</taxon>
    </lineage>
</organism>
<feature type="domain" description="MHD2" evidence="3">
    <location>
        <begin position="693"/>
        <end position="784"/>
    </location>
</feature>
<dbReference type="InterPro" id="IPR052811">
    <property type="entry name" value="Glucose_resp_signaling"/>
</dbReference>
<evidence type="ECO:0000259" key="3">
    <source>
        <dbReference type="PROSITE" id="PS51259"/>
    </source>
</evidence>
<dbReference type="Gene3D" id="1.10.357.50">
    <property type="match status" value="1"/>
</dbReference>
<dbReference type="EMBL" id="JAEFCI010006923">
    <property type="protein sequence ID" value="KAG5459385.1"/>
    <property type="molecule type" value="Genomic_DNA"/>
</dbReference>
<evidence type="ECO:0000313" key="5">
    <source>
        <dbReference type="Proteomes" id="UP000673691"/>
    </source>
</evidence>
<protein>
    <submittedName>
        <fullName evidence="4">Uncharacterized protein</fullName>
    </submittedName>
</protein>
<dbReference type="Gene3D" id="2.60.40.150">
    <property type="entry name" value="C2 domain"/>
    <property type="match status" value="1"/>
</dbReference>
<evidence type="ECO:0000259" key="1">
    <source>
        <dbReference type="PROSITE" id="PS50004"/>
    </source>
</evidence>
<dbReference type="SUPFAM" id="SSF49562">
    <property type="entry name" value="C2 domain (Calcium/lipid-binding domain, CaLB)"/>
    <property type="match status" value="1"/>
</dbReference>
<dbReference type="PROSITE" id="PS51259">
    <property type="entry name" value="MHD2"/>
    <property type="match status" value="1"/>
</dbReference>